<feature type="region of interest" description="Disordered" evidence="1">
    <location>
        <begin position="284"/>
        <end position="333"/>
    </location>
</feature>
<accession>A0AAD5T2J7</accession>
<feature type="compositionally biased region" description="Basic and acidic residues" evidence="1">
    <location>
        <begin position="116"/>
        <end position="133"/>
    </location>
</feature>
<feature type="compositionally biased region" description="Polar residues" evidence="1">
    <location>
        <begin position="16"/>
        <end position="26"/>
    </location>
</feature>
<feature type="compositionally biased region" description="Acidic residues" evidence="1">
    <location>
        <begin position="303"/>
        <end position="333"/>
    </location>
</feature>
<feature type="region of interest" description="Disordered" evidence="1">
    <location>
        <begin position="1"/>
        <end position="253"/>
    </location>
</feature>
<gene>
    <name evidence="2" type="ORF">HK100_010210</name>
</gene>
<feature type="compositionally biased region" description="Polar residues" evidence="1">
    <location>
        <begin position="134"/>
        <end position="147"/>
    </location>
</feature>
<feature type="compositionally biased region" description="Low complexity" evidence="1">
    <location>
        <begin position="153"/>
        <end position="162"/>
    </location>
</feature>
<comment type="caution">
    <text evidence="2">The sequence shown here is derived from an EMBL/GenBank/DDBJ whole genome shotgun (WGS) entry which is preliminary data.</text>
</comment>
<feature type="compositionally biased region" description="Basic and acidic residues" evidence="1">
    <location>
        <begin position="1"/>
        <end position="11"/>
    </location>
</feature>
<dbReference type="AlphaFoldDB" id="A0AAD5T2J7"/>
<feature type="compositionally biased region" description="Low complexity" evidence="1">
    <location>
        <begin position="86"/>
        <end position="100"/>
    </location>
</feature>
<proteinExistence type="predicted"/>
<dbReference type="EMBL" id="JADGJH010000555">
    <property type="protein sequence ID" value="KAJ3126507.1"/>
    <property type="molecule type" value="Genomic_DNA"/>
</dbReference>
<protein>
    <submittedName>
        <fullName evidence="2">Uncharacterized protein</fullName>
    </submittedName>
</protein>
<organism evidence="2 3">
    <name type="scientific">Physocladia obscura</name>
    <dbReference type="NCBI Taxonomy" id="109957"/>
    <lineage>
        <taxon>Eukaryota</taxon>
        <taxon>Fungi</taxon>
        <taxon>Fungi incertae sedis</taxon>
        <taxon>Chytridiomycota</taxon>
        <taxon>Chytridiomycota incertae sedis</taxon>
        <taxon>Chytridiomycetes</taxon>
        <taxon>Chytridiales</taxon>
        <taxon>Chytriomycetaceae</taxon>
        <taxon>Physocladia</taxon>
    </lineage>
</organism>
<dbReference type="Proteomes" id="UP001211907">
    <property type="component" value="Unassembled WGS sequence"/>
</dbReference>
<feature type="compositionally biased region" description="Polar residues" evidence="1">
    <location>
        <begin position="287"/>
        <end position="302"/>
    </location>
</feature>
<feature type="compositionally biased region" description="Acidic residues" evidence="1">
    <location>
        <begin position="487"/>
        <end position="499"/>
    </location>
</feature>
<evidence type="ECO:0000256" key="1">
    <source>
        <dbReference type="SAM" id="MobiDB-lite"/>
    </source>
</evidence>
<feature type="compositionally biased region" description="Low complexity" evidence="1">
    <location>
        <begin position="213"/>
        <end position="237"/>
    </location>
</feature>
<feature type="compositionally biased region" description="Acidic residues" evidence="1">
    <location>
        <begin position="461"/>
        <end position="480"/>
    </location>
</feature>
<reference evidence="2" key="1">
    <citation type="submission" date="2020-05" db="EMBL/GenBank/DDBJ databases">
        <title>Phylogenomic resolution of chytrid fungi.</title>
        <authorList>
            <person name="Stajich J.E."/>
            <person name="Amses K."/>
            <person name="Simmons R."/>
            <person name="Seto K."/>
            <person name="Myers J."/>
            <person name="Bonds A."/>
            <person name="Quandt C.A."/>
            <person name="Barry K."/>
            <person name="Liu P."/>
            <person name="Grigoriev I."/>
            <person name="Longcore J.E."/>
            <person name="James T.Y."/>
        </authorList>
    </citation>
    <scope>NUCLEOTIDE SEQUENCE</scope>
    <source>
        <strain evidence="2">JEL0513</strain>
    </source>
</reference>
<feature type="region of interest" description="Disordered" evidence="1">
    <location>
        <begin position="585"/>
        <end position="627"/>
    </location>
</feature>
<evidence type="ECO:0000313" key="2">
    <source>
        <dbReference type="EMBL" id="KAJ3126507.1"/>
    </source>
</evidence>
<name>A0AAD5T2J7_9FUNG</name>
<evidence type="ECO:0000313" key="3">
    <source>
        <dbReference type="Proteomes" id="UP001211907"/>
    </source>
</evidence>
<sequence>MAPRRKKDEQGRGSAASENAIGSGNRASIRKDVGLRSSGERRVAPIATAITSANKPGETRRSHGRSGSNGSEAVKNSGTKNKRQAQEQQKQQQAVQQQQQRIHEQCFGDGSLLSVEGDKDVIRNDRSSVEKSNSRSYNDTTAVSTAITVARVSTSSTLSTRTKLNPKVDTNKVIVDSKNSEVGSDLDSGETDEEHEKQQQQSDQTSKSKHSARSYSRSRSASTSTSTSSLSNCSVSPSPSPSPSSPAVDTANSTFSPTLAQAEIKCIAGSNSNDDGSVREIVRIDSGSDTENLNGITVNNSDSFDEEDANEANNETGEEEEEEDLTDLDNLDDDDNTDSIILRMLPVNSITSRVVSSSSCSLSSSSVISTSNSNTHGIAKHTASIHIHGNNSFVNATSQKTIISPTNATSKSEISSINLVSTVLDSFSDGIFNGSNITGKNSSKRPGITINGYHRGIFQSQDEEDEEDDEDNTNLDEDENNGTGDDSNAEEIDDSNDENGDNKIIEADEDSVTGKIARASGISFEYQLFTNNQKTQINISENNHLQQQQEHQQPQDNHYQSISKNNLKLHSNSKKDNEVIMLHNEQDVSDSSLDLLDPSRVPETNKDSSEDAASVMGDDFYPTGANKDMDEQGIFLINADVE</sequence>
<keyword evidence="3" id="KW-1185">Reference proteome</keyword>
<feature type="region of interest" description="Disordered" evidence="1">
    <location>
        <begin position="458"/>
        <end position="508"/>
    </location>
</feature>
<feature type="compositionally biased region" description="Basic and acidic residues" evidence="1">
    <location>
        <begin position="29"/>
        <end position="43"/>
    </location>
</feature>